<dbReference type="UniPathway" id="UPA01057">
    <property type="reaction ID" value="UER00900"/>
</dbReference>
<dbReference type="GO" id="GO:0009234">
    <property type="term" value="P:menaquinone biosynthetic process"/>
    <property type="evidence" value="ECO:0007669"/>
    <property type="project" value="UniProtKB-UniRule"/>
</dbReference>
<name>A0A4R6ZMX8_9LIST</name>
<dbReference type="OrthoDB" id="9808398at2"/>
<evidence type="ECO:0000256" key="3">
    <source>
        <dbReference type="HAMAP-Rule" id="MF_01660"/>
    </source>
</evidence>
<sequence>MQIRGVDYHVVETKAKSNTRATLLLLHGFTGSHATYDTILPILAQDWHCVTVDLLGHSKTDSPENLERYRLEEQAADLIAILDQLGVQRASVLGYSMGGRLALGLATLYTERISALMLQSASPGLASRQEREARILKDMTLADKIKTQGVASFVAEWERLPLFATQLKLSQSVQEKVRAERMNQRMIGLVGSLGGMGTGAQPSFWRELPNLRIPTLLLAGQEDQKFCGIALAMKKALPDAKYITFSNAGHTIHVEQPEAFGYAVRNWLRIRGGINNGL</sequence>
<comment type="pathway">
    <text evidence="3">Quinol/quinone metabolism; menaquinone biosynthesis.</text>
</comment>
<dbReference type="InterPro" id="IPR022485">
    <property type="entry name" value="SHCHC_synthase_MenH"/>
</dbReference>
<dbReference type="SUPFAM" id="SSF53474">
    <property type="entry name" value="alpha/beta-Hydrolases"/>
    <property type="match status" value="1"/>
</dbReference>
<comment type="caution">
    <text evidence="5">The sequence shown here is derived from an EMBL/GenBank/DDBJ whole genome shotgun (WGS) entry which is preliminary data.</text>
</comment>
<feature type="domain" description="AB hydrolase-1" evidence="4">
    <location>
        <begin position="22"/>
        <end position="256"/>
    </location>
</feature>
<dbReference type="InterPro" id="IPR000073">
    <property type="entry name" value="AB_hydrolase_1"/>
</dbReference>
<dbReference type="GO" id="GO:0070205">
    <property type="term" value="F:2-succinyl-6-hydroxy-2,4-cyclohexadiene-1-carboxylate synthase activity"/>
    <property type="evidence" value="ECO:0007669"/>
    <property type="project" value="UniProtKB-UniRule"/>
</dbReference>
<evidence type="ECO:0000313" key="6">
    <source>
        <dbReference type="Proteomes" id="UP000295558"/>
    </source>
</evidence>
<comment type="pathway">
    <text evidence="3">Quinol/quinone metabolism; 1,4-dihydroxy-2-naphthoate biosynthesis; 1,4-dihydroxy-2-naphthoate from chorismate: step 3/7.</text>
</comment>
<evidence type="ECO:0000259" key="4">
    <source>
        <dbReference type="Pfam" id="PF00561"/>
    </source>
</evidence>
<dbReference type="RefSeq" id="WP_036073030.1">
    <property type="nucleotide sequence ID" value="NZ_SNZK01000004.1"/>
</dbReference>
<keyword evidence="1 3" id="KW-0474">Menaquinone biosynthesis</keyword>
<dbReference type="EMBL" id="SNZK01000004">
    <property type="protein sequence ID" value="TDR53449.1"/>
    <property type="molecule type" value="Genomic_DNA"/>
</dbReference>
<keyword evidence="2 3" id="KW-0456">Lyase</keyword>
<dbReference type="Pfam" id="PF00561">
    <property type="entry name" value="Abhydrolase_1"/>
    <property type="match status" value="1"/>
</dbReference>
<dbReference type="AlphaFoldDB" id="A0A4R6ZMX8"/>
<dbReference type="STRING" id="1265846.PROCOU_14420"/>
<dbReference type="Proteomes" id="UP000295558">
    <property type="component" value="Unassembled WGS sequence"/>
</dbReference>
<keyword evidence="6" id="KW-1185">Reference proteome</keyword>
<evidence type="ECO:0000256" key="2">
    <source>
        <dbReference type="ARBA" id="ARBA00023239"/>
    </source>
</evidence>
<organism evidence="5 6">
    <name type="scientific">Listeria rocourtiae</name>
    <dbReference type="NCBI Taxonomy" id="647910"/>
    <lineage>
        <taxon>Bacteria</taxon>
        <taxon>Bacillati</taxon>
        <taxon>Bacillota</taxon>
        <taxon>Bacilli</taxon>
        <taxon>Bacillales</taxon>
        <taxon>Listeriaceae</taxon>
        <taxon>Listeria</taxon>
    </lineage>
</organism>
<dbReference type="NCBIfam" id="TIGR03695">
    <property type="entry name" value="menH_SHCHC"/>
    <property type="match status" value="1"/>
</dbReference>
<proteinExistence type="inferred from homology"/>
<dbReference type="PRINTS" id="PR00111">
    <property type="entry name" value="ABHYDROLASE"/>
</dbReference>
<evidence type="ECO:0000256" key="1">
    <source>
        <dbReference type="ARBA" id="ARBA00022428"/>
    </source>
</evidence>
<accession>A0A4R6ZMX8</accession>
<dbReference type="Gene3D" id="3.40.50.1820">
    <property type="entry name" value="alpha/beta hydrolase"/>
    <property type="match status" value="1"/>
</dbReference>
<evidence type="ECO:0000313" key="5">
    <source>
        <dbReference type="EMBL" id="TDR53449.1"/>
    </source>
</evidence>
<comment type="similarity">
    <text evidence="3">Belongs to the AB hydrolase superfamily. MenH family.</text>
</comment>
<protein>
    <recommendedName>
        <fullName evidence="3">Putative 2-succinyl-6-hydroxy-2,4-cyclohexadiene-1-carboxylate synthase</fullName>
        <shortName evidence="3">SHCHC synthase</shortName>
        <ecNumber evidence="3">4.2.99.20</ecNumber>
    </recommendedName>
</protein>
<dbReference type="HAMAP" id="MF_01660">
    <property type="entry name" value="MenH"/>
    <property type="match status" value="1"/>
</dbReference>
<dbReference type="PANTHER" id="PTHR42916:SF1">
    <property type="entry name" value="PROTEIN PHYLLO, CHLOROPLASTIC"/>
    <property type="match status" value="1"/>
</dbReference>
<comment type="catalytic activity">
    <reaction evidence="3">
        <text>5-enolpyruvoyl-6-hydroxy-2-succinyl-cyclohex-3-ene-1-carboxylate = (1R,6R)-6-hydroxy-2-succinyl-cyclohexa-2,4-diene-1-carboxylate + pyruvate</text>
        <dbReference type="Rhea" id="RHEA:25597"/>
        <dbReference type="ChEBI" id="CHEBI:15361"/>
        <dbReference type="ChEBI" id="CHEBI:58689"/>
        <dbReference type="ChEBI" id="CHEBI:58818"/>
        <dbReference type="EC" id="4.2.99.20"/>
    </reaction>
</comment>
<dbReference type="UniPathway" id="UPA00079"/>
<dbReference type="InterPro" id="IPR029058">
    <property type="entry name" value="AB_hydrolase_fold"/>
</dbReference>
<dbReference type="EC" id="4.2.99.20" evidence="3"/>
<comment type="subunit">
    <text evidence="3">Monomer.</text>
</comment>
<dbReference type="PANTHER" id="PTHR42916">
    <property type="entry name" value="2-SUCCINYL-5-ENOLPYRUVYL-6-HYDROXY-3-CYCLOHEXENE-1-CARBOXYLATE SYNTHASE"/>
    <property type="match status" value="1"/>
</dbReference>
<reference evidence="5 6" key="1">
    <citation type="submission" date="2019-03" db="EMBL/GenBank/DDBJ databases">
        <title>Genomic Encyclopedia of Type Strains, Phase III (KMG-III): the genomes of soil and plant-associated and newly described type strains.</title>
        <authorList>
            <person name="Whitman W."/>
        </authorList>
    </citation>
    <scope>NUCLEOTIDE SEQUENCE [LARGE SCALE GENOMIC DNA]</scope>
    <source>
        <strain evidence="5 6">CECT 7972</strain>
    </source>
</reference>
<gene>
    <name evidence="3" type="primary">menH</name>
    <name evidence="5" type="ORF">DFP96_10433</name>
</gene>
<comment type="function">
    <text evidence="3">Catalyzes a proton abstraction reaction that results in 2,5-elimination of pyruvate from 2-succinyl-5-enolpyruvyl-6-hydroxy-3-cyclohexene-1-carboxylate (SEPHCHC) and the formation of 2-succinyl-6-hydroxy-2,4-cyclohexadiene-1-carboxylate (SHCHC).</text>
</comment>